<feature type="region of interest" description="Disordered" evidence="1">
    <location>
        <begin position="212"/>
        <end position="242"/>
    </location>
</feature>
<gene>
    <name evidence="2" type="ORF">RFI_27171</name>
</gene>
<comment type="caution">
    <text evidence="2">The sequence shown here is derived from an EMBL/GenBank/DDBJ whole genome shotgun (WGS) entry which is preliminary data.</text>
</comment>
<feature type="compositionally biased region" description="Low complexity" evidence="1">
    <location>
        <begin position="212"/>
        <end position="238"/>
    </location>
</feature>
<accession>X6M976</accession>
<feature type="compositionally biased region" description="Basic and acidic residues" evidence="1">
    <location>
        <begin position="76"/>
        <end position="98"/>
    </location>
</feature>
<protein>
    <submittedName>
        <fullName evidence="2">Uncharacterized protein</fullName>
    </submittedName>
</protein>
<feature type="compositionally biased region" description="Acidic residues" evidence="1">
    <location>
        <begin position="120"/>
        <end position="134"/>
    </location>
</feature>
<organism evidence="2 3">
    <name type="scientific">Reticulomyxa filosa</name>
    <dbReference type="NCBI Taxonomy" id="46433"/>
    <lineage>
        <taxon>Eukaryota</taxon>
        <taxon>Sar</taxon>
        <taxon>Rhizaria</taxon>
        <taxon>Retaria</taxon>
        <taxon>Foraminifera</taxon>
        <taxon>Monothalamids</taxon>
        <taxon>Reticulomyxidae</taxon>
        <taxon>Reticulomyxa</taxon>
    </lineage>
</organism>
<dbReference type="PANTHER" id="PTHR20916:SF26">
    <property type="entry name" value="CYSTEINE-RICH PROTEIN 2-BINDING PROTEIN"/>
    <property type="match status" value="1"/>
</dbReference>
<feature type="compositionally biased region" description="Basic and acidic residues" evidence="1">
    <location>
        <begin position="105"/>
        <end position="118"/>
    </location>
</feature>
<keyword evidence="3" id="KW-1185">Reference proteome</keyword>
<sequence length="470" mass="54150">MSKKQIVFGVTTAIAGAVLLSHQAKTEYNTYSLRKKFDPENVLTQVRILPDLFYYQCFIRIYRPKGDIISPKPKLAKKESLEKKEEKEEDKKSPETELKNSTSSKNEKSETSQDKTNPEQDSDDDVSDNTDSDEEINKQSNLTKLGNAAIGRFSLLLRNTMDTSKAETITDFPGELSDCLLQNIDKVLHNIFEEQVQQQKKWDDEIKKKIVNNTNDTNNNDNNNNNNNSNNNTNNVNDNDTKLTPNKEFHKKCLKRIRKIEKLKQSAFGIFEEKSKRWEYVCVYVHYDSLIMRLSKKLWITLPLEKLTFSSVQIPNAFEGLIPTAQRYFTICDSYGNELLCHYLKHTEFEESLPTRIKIPSTYVESCPLSYLKTYCLKDCSSTYRAKRHREVKSFCNPGCLGHAQAFQASLHKLLKKYGKTQPKKPIEMASAFSVSKAGDHVIHNEKDNTQDTSIHTEVDNKLQTQVWEI</sequence>
<evidence type="ECO:0000313" key="2">
    <source>
        <dbReference type="EMBL" id="ETO10206.1"/>
    </source>
</evidence>
<dbReference type="EMBL" id="ASPP01023591">
    <property type="protein sequence ID" value="ETO10206.1"/>
    <property type="molecule type" value="Genomic_DNA"/>
</dbReference>
<dbReference type="Proteomes" id="UP000023152">
    <property type="component" value="Unassembled WGS sequence"/>
</dbReference>
<proteinExistence type="predicted"/>
<dbReference type="AlphaFoldDB" id="X6M976"/>
<reference evidence="2 3" key="1">
    <citation type="journal article" date="2013" name="Curr. Biol.">
        <title>The Genome of the Foraminiferan Reticulomyxa filosa.</title>
        <authorList>
            <person name="Glockner G."/>
            <person name="Hulsmann N."/>
            <person name="Schleicher M."/>
            <person name="Noegel A.A."/>
            <person name="Eichinger L."/>
            <person name="Gallinger C."/>
            <person name="Pawlowski J."/>
            <person name="Sierra R."/>
            <person name="Euteneuer U."/>
            <person name="Pillet L."/>
            <person name="Moustafa A."/>
            <person name="Platzer M."/>
            <person name="Groth M."/>
            <person name="Szafranski K."/>
            <person name="Schliwa M."/>
        </authorList>
    </citation>
    <scope>NUCLEOTIDE SEQUENCE [LARGE SCALE GENOMIC DNA]</scope>
</reference>
<feature type="region of interest" description="Disordered" evidence="1">
    <location>
        <begin position="74"/>
        <end position="140"/>
    </location>
</feature>
<evidence type="ECO:0000256" key="1">
    <source>
        <dbReference type="SAM" id="MobiDB-lite"/>
    </source>
</evidence>
<evidence type="ECO:0000313" key="3">
    <source>
        <dbReference type="Proteomes" id="UP000023152"/>
    </source>
</evidence>
<name>X6M976_RETFI</name>
<dbReference type="PANTHER" id="PTHR20916">
    <property type="entry name" value="CYSTEINE AND GLYCINE-RICH PROTEIN 2 BINDING PROTEIN"/>
    <property type="match status" value="1"/>
</dbReference>
<dbReference type="GO" id="GO:0004402">
    <property type="term" value="F:histone acetyltransferase activity"/>
    <property type="evidence" value="ECO:0007669"/>
    <property type="project" value="TreeGrafter"/>
</dbReference>